<feature type="region of interest" description="Disordered" evidence="1">
    <location>
        <begin position="22"/>
        <end position="53"/>
    </location>
</feature>
<feature type="chain" id="PRO_5025493873" description="Secreted protein" evidence="2">
    <location>
        <begin position="20"/>
        <end position="197"/>
    </location>
</feature>
<evidence type="ECO:0008006" key="5">
    <source>
        <dbReference type="Google" id="ProtNLM"/>
    </source>
</evidence>
<accession>A0A6A5XV61</accession>
<evidence type="ECO:0000313" key="4">
    <source>
        <dbReference type="Proteomes" id="UP000799778"/>
    </source>
</evidence>
<dbReference type="Proteomes" id="UP000799778">
    <property type="component" value="Unassembled WGS sequence"/>
</dbReference>
<evidence type="ECO:0000256" key="2">
    <source>
        <dbReference type="SAM" id="SignalP"/>
    </source>
</evidence>
<sequence length="197" mass="20646">MICAITIIYLFLSAVAIIAAPNPRPHRQDDPTTLLSSLKPTTVPGTTWAGPGTGVPSVTGTTVALPSASPSISATETTVASPSASPSPVLGEKAGVFACEHVVWGGKCQLFNNPIGGAPEQCTVIPEDFKISSVGPDKGWKCLFYKSAICRDVASPPSGILTLTWPGNDRLTEANDANGVTWNDNIRSYQCFKETAE</sequence>
<name>A0A6A5XV61_9PLEO</name>
<dbReference type="AlphaFoldDB" id="A0A6A5XV61"/>
<gene>
    <name evidence="3" type="ORF">BU24DRAFT_139154</name>
</gene>
<dbReference type="OrthoDB" id="2910287at2759"/>
<feature type="signal peptide" evidence="2">
    <location>
        <begin position="1"/>
        <end position="19"/>
    </location>
</feature>
<evidence type="ECO:0000313" key="3">
    <source>
        <dbReference type="EMBL" id="KAF2016839.1"/>
    </source>
</evidence>
<protein>
    <recommendedName>
        <fullName evidence="5">Secreted protein</fullName>
    </recommendedName>
</protein>
<organism evidence="3 4">
    <name type="scientific">Aaosphaeria arxii CBS 175.79</name>
    <dbReference type="NCBI Taxonomy" id="1450172"/>
    <lineage>
        <taxon>Eukaryota</taxon>
        <taxon>Fungi</taxon>
        <taxon>Dikarya</taxon>
        <taxon>Ascomycota</taxon>
        <taxon>Pezizomycotina</taxon>
        <taxon>Dothideomycetes</taxon>
        <taxon>Pleosporomycetidae</taxon>
        <taxon>Pleosporales</taxon>
        <taxon>Pleosporales incertae sedis</taxon>
        <taxon>Aaosphaeria</taxon>
    </lineage>
</organism>
<reference evidence="3" key="1">
    <citation type="journal article" date="2020" name="Stud. Mycol.">
        <title>101 Dothideomycetes genomes: a test case for predicting lifestyles and emergence of pathogens.</title>
        <authorList>
            <person name="Haridas S."/>
            <person name="Albert R."/>
            <person name="Binder M."/>
            <person name="Bloem J."/>
            <person name="Labutti K."/>
            <person name="Salamov A."/>
            <person name="Andreopoulos B."/>
            <person name="Baker S."/>
            <person name="Barry K."/>
            <person name="Bills G."/>
            <person name="Bluhm B."/>
            <person name="Cannon C."/>
            <person name="Castanera R."/>
            <person name="Culley D."/>
            <person name="Daum C."/>
            <person name="Ezra D."/>
            <person name="Gonzalez J."/>
            <person name="Henrissat B."/>
            <person name="Kuo A."/>
            <person name="Liang C."/>
            <person name="Lipzen A."/>
            <person name="Lutzoni F."/>
            <person name="Magnuson J."/>
            <person name="Mondo S."/>
            <person name="Nolan M."/>
            <person name="Ohm R."/>
            <person name="Pangilinan J."/>
            <person name="Park H.-J."/>
            <person name="Ramirez L."/>
            <person name="Alfaro M."/>
            <person name="Sun H."/>
            <person name="Tritt A."/>
            <person name="Yoshinaga Y."/>
            <person name="Zwiers L.-H."/>
            <person name="Turgeon B."/>
            <person name="Goodwin S."/>
            <person name="Spatafora J."/>
            <person name="Crous P."/>
            <person name="Grigoriev I."/>
        </authorList>
    </citation>
    <scope>NUCLEOTIDE SEQUENCE</scope>
    <source>
        <strain evidence="3">CBS 175.79</strain>
    </source>
</reference>
<feature type="compositionally biased region" description="Low complexity" evidence="1">
    <location>
        <begin position="31"/>
        <end position="42"/>
    </location>
</feature>
<keyword evidence="2" id="KW-0732">Signal</keyword>
<proteinExistence type="predicted"/>
<dbReference type="EMBL" id="ML978068">
    <property type="protein sequence ID" value="KAF2016839.1"/>
    <property type="molecule type" value="Genomic_DNA"/>
</dbReference>
<keyword evidence="4" id="KW-1185">Reference proteome</keyword>
<evidence type="ECO:0000256" key="1">
    <source>
        <dbReference type="SAM" id="MobiDB-lite"/>
    </source>
</evidence>
<dbReference type="RefSeq" id="XP_033385178.1">
    <property type="nucleotide sequence ID" value="XM_033521111.1"/>
</dbReference>
<dbReference type="GeneID" id="54278508"/>